<protein>
    <submittedName>
        <fullName evidence="3">Putative peptidoglycan binding protein</fullName>
    </submittedName>
</protein>
<dbReference type="SUPFAM" id="SSF47090">
    <property type="entry name" value="PGBD-like"/>
    <property type="match status" value="1"/>
</dbReference>
<evidence type="ECO:0000313" key="4">
    <source>
        <dbReference type="Proteomes" id="UP000249341"/>
    </source>
</evidence>
<evidence type="ECO:0000259" key="2">
    <source>
        <dbReference type="Pfam" id="PF01471"/>
    </source>
</evidence>
<dbReference type="Gene3D" id="1.10.101.10">
    <property type="entry name" value="PGBD-like superfamily/PGBD"/>
    <property type="match status" value="1"/>
</dbReference>
<dbReference type="AlphaFoldDB" id="A0A327ZB28"/>
<name>A0A327ZB28_9ACTN</name>
<reference evidence="3 4" key="1">
    <citation type="submission" date="2018-06" db="EMBL/GenBank/DDBJ databases">
        <title>Genomic Encyclopedia of Type Strains, Phase III (KMG-III): the genomes of soil and plant-associated and newly described type strains.</title>
        <authorList>
            <person name="Whitman W."/>
        </authorList>
    </citation>
    <scope>NUCLEOTIDE SEQUENCE [LARGE SCALE GENOMIC DNA]</scope>
    <source>
        <strain evidence="3 4">CGMCC 4.7090</strain>
    </source>
</reference>
<organism evidence="3 4">
    <name type="scientific">Actinoplanes lutulentus</name>
    <dbReference type="NCBI Taxonomy" id="1287878"/>
    <lineage>
        <taxon>Bacteria</taxon>
        <taxon>Bacillati</taxon>
        <taxon>Actinomycetota</taxon>
        <taxon>Actinomycetes</taxon>
        <taxon>Micromonosporales</taxon>
        <taxon>Micromonosporaceae</taxon>
        <taxon>Actinoplanes</taxon>
    </lineage>
</organism>
<keyword evidence="1" id="KW-0732">Signal</keyword>
<accession>A0A327ZB28</accession>
<dbReference type="Proteomes" id="UP000249341">
    <property type="component" value="Unassembled WGS sequence"/>
</dbReference>
<feature type="domain" description="Peptidoglycan binding-like" evidence="2">
    <location>
        <begin position="63"/>
        <end position="116"/>
    </location>
</feature>
<evidence type="ECO:0000313" key="3">
    <source>
        <dbReference type="EMBL" id="RAK36511.1"/>
    </source>
</evidence>
<dbReference type="InterPro" id="IPR036366">
    <property type="entry name" value="PGBDSf"/>
</dbReference>
<dbReference type="RefSeq" id="WP_220091348.1">
    <property type="nucleotide sequence ID" value="NZ_JACHWI010000007.1"/>
</dbReference>
<comment type="caution">
    <text evidence="3">The sequence shown here is derived from an EMBL/GenBank/DDBJ whole genome shotgun (WGS) entry which is preliminary data.</text>
</comment>
<evidence type="ECO:0000256" key="1">
    <source>
        <dbReference type="SAM" id="SignalP"/>
    </source>
</evidence>
<feature type="chain" id="PRO_5016444571" evidence="1">
    <location>
        <begin position="41"/>
        <end position="252"/>
    </location>
</feature>
<sequence length="252" mass="26118">MSYFPEEIHAVDKRRGKWFSGLVAAALAVSVLGTAGPARAEDDVVSLTTCVDEVMTKGSSGACVLSLQNSLVAVGINVLVDGDFGEQTVLAVRGFQGGPVNLPVTGVADAATITALDKAANSPQPPSSGSAVSGVPDGTRAGENGVYKCGNFGNCTFYFSRRVTQEIHQVLNERDADLAAYAADVKLCVQERKMAAAACSAALVGGTWLLKGNAEKAVEQGDCLKVKFRAEIIPYRSGVDDSSSHCIDGDGS</sequence>
<dbReference type="InterPro" id="IPR036365">
    <property type="entry name" value="PGBD-like_sf"/>
</dbReference>
<feature type="signal peptide" evidence="1">
    <location>
        <begin position="1"/>
        <end position="40"/>
    </location>
</feature>
<dbReference type="EMBL" id="QLMJ01000008">
    <property type="protein sequence ID" value="RAK36511.1"/>
    <property type="molecule type" value="Genomic_DNA"/>
</dbReference>
<proteinExistence type="predicted"/>
<keyword evidence="4" id="KW-1185">Reference proteome</keyword>
<dbReference type="Pfam" id="PF01471">
    <property type="entry name" value="PG_binding_1"/>
    <property type="match status" value="1"/>
</dbReference>
<dbReference type="InterPro" id="IPR002477">
    <property type="entry name" value="Peptidoglycan-bd-like"/>
</dbReference>
<gene>
    <name evidence="3" type="ORF">B0I29_108100</name>
</gene>